<evidence type="ECO:0000313" key="9">
    <source>
        <dbReference type="EMBL" id="MPN00120.1"/>
    </source>
</evidence>
<feature type="domain" description="Phosphatidic acid phosphatase type 2/haloperoxidase" evidence="8">
    <location>
        <begin position="56"/>
        <end position="165"/>
    </location>
</feature>
<dbReference type="PANTHER" id="PTHR14969">
    <property type="entry name" value="SPHINGOSINE-1-PHOSPHATE PHOSPHOHYDROLASE"/>
    <property type="match status" value="1"/>
</dbReference>
<evidence type="ECO:0000259" key="8">
    <source>
        <dbReference type="SMART" id="SM00014"/>
    </source>
</evidence>
<dbReference type="SMART" id="SM00014">
    <property type="entry name" value="acidPPc"/>
    <property type="match status" value="1"/>
</dbReference>
<evidence type="ECO:0000256" key="6">
    <source>
        <dbReference type="ARBA" id="ARBA00023136"/>
    </source>
</evidence>
<evidence type="ECO:0000256" key="1">
    <source>
        <dbReference type="ARBA" id="ARBA00004651"/>
    </source>
</evidence>
<dbReference type="Gene3D" id="1.20.144.10">
    <property type="entry name" value="Phosphatidic acid phosphatase type 2/haloperoxidase"/>
    <property type="match status" value="2"/>
</dbReference>
<evidence type="ECO:0000256" key="4">
    <source>
        <dbReference type="ARBA" id="ARBA00022801"/>
    </source>
</evidence>
<comment type="subcellular location">
    <subcellularLocation>
        <location evidence="1">Cell membrane</location>
        <topology evidence="1">Multi-pass membrane protein</topology>
    </subcellularLocation>
</comment>
<feature type="transmembrane region" description="Helical" evidence="7">
    <location>
        <begin position="150"/>
        <end position="168"/>
    </location>
</feature>
<keyword evidence="5 7" id="KW-1133">Transmembrane helix</keyword>
<evidence type="ECO:0000256" key="3">
    <source>
        <dbReference type="ARBA" id="ARBA00022692"/>
    </source>
</evidence>
<feature type="transmembrane region" description="Helical" evidence="7">
    <location>
        <begin position="126"/>
        <end position="144"/>
    </location>
</feature>
<dbReference type="GO" id="GO:0005886">
    <property type="term" value="C:plasma membrane"/>
    <property type="evidence" value="ECO:0007669"/>
    <property type="project" value="UniProtKB-SubCell"/>
</dbReference>
<name>A0A645EFJ4_9ZZZZ</name>
<evidence type="ECO:0000256" key="5">
    <source>
        <dbReference type="ARBA" id="ARBA00022989"/>
    </source>
</evidence>
<dbReference type="AlphaFoldDB" id="A0A645EFJ4"/>
<protein>
    <recommendedName>
        <fullName evidence="8">Phosphatidic acid phosphatase type 2/haloperoxidase domain-containing protein</fullName>
    </recommendedName>
</protein>
<comment type="caution">
    <text evidence="9">The sequence shown here is derived from an EMBL/GenBank/DDBJ whole genome shotgun (WGS) entry which is preliminary data.</text>
</comment>
<sequence>MITQIDIQIMMWIQEHMRSEFMDSFMKFITWIGDWMLLWAILFVIYFIFKKQERNAKILALSLCISFLVNQLVLKNIVKRPRPFVENSQLPSLINEPTSYSFPSSHSATSFAVASSLSLVNKSLRFISYLLAILIAFSRVYLNVHHPSDVLVGALVGILSTYVAEKIVNLFEKRKLAK</sequence>
<proteinExistence type="predicted"/>
<dbReference type="SUPFAM" id="SSF48317">
    <property type="entry name" value="Acid phosphatase/Vanadium-dependent haloperoxidase"/>
    <property type="match status" value="1"/>
</dbReference>
<dbReference type="Pfam" id="PF01569">
    <property type="entry name" value="PAP2"/>
    <property type="match status" value="1"/>
</dbReference>
<keyword evidence="6 7" id="KW-0472">Membrane</keyword>
<dbReference type="InterPro" id="IPR036938">
    <property type="entry name" value="PAP2/HPO_sf"/>
</dbReference>
<keyword evidence="3 7" id="KW-0812">Transmembrane</keyword>
<feature type="transmembrane region" description="Helical" evidence="7">
    <location>
        <begin position="28"/>
        <end position="49"/>
    </location>
</feature>
<evidence type="ECO:0000256" key="7">
    <source>
        <dbReference type="SAM" id="Phobius"/>
    </source>
</evidence>
<gene>
    <name evidence="9" type="ORF">SDC9_147314</name>
</gene>
<accession>A0A645EFJ4</accession>
<reference evidence="9" key="1">
    <citation type="submission" date="2019-08" db="EMBL/GenBank/DDBJ databases">
        <authorList>
            <person name="Kucharzyk K."/>
            <person name="Murdoch R.W."/>
            <person name="Higgins S."/>
            <person name="Loffler F."/>
        </authorList>
    </citation>
    <scope>NUCLEOTIDE SEQUENCE</scope>
</reference>
<dbReference type="GO" id="GO:0016787">
    <property type="term" value="F:hydrolase activity"/>
    <property type="evidence" value="ECO:0007669"/>
    <property type="project" value="UniProtKB-KW"/>
</dbReference>
<dbReference type="PANTHER" id="PTHR14969:SF62">
    <property type="entry name" value="DECAPRENYLPHOSPHORYL-5-PHOSPHORIBOSE PHOSPHATASE RV3807C-RELATED"/>
    <property type="match status" value="1"/>
</dbReference>
<keyword evidence="4" id="KW-0378">Hydrolase</keyword>
<keyword evidence="2" id="KW-1003">Cell membrane</keyword>
<dbReference type="EMBL" id="VSSQ01046162">
    <property type="protein sequence ID" value="MPN00120.1"/>
    <property type="molecule type" value="Genomic_DNA"/>
</dbReference>
<organism evidence="9">
    <name type="scientific">bioreactor metagenome</name>
    <dbReference type="NCBI Taxonomy" id="1076179"/>
    <lineage>
        <taxon>unclassified sequences</taxon>
        <taxon>metagenomes</taxon>
        <taxon>ecological metagenomes</taxon>
    </lineage>
</organism>
<evidence type="ECO:0000256" key="2">
    <source>
        <dbReference type="ARBA" id="ARBA00022475"/>
    </source>
</evidence>
<dbReference type="InterPro" id="IPR000326">
    <property type="entry name" value="PAP2/HPO"/>
</dbReference>